<protein>
    <submittedName>
        <fullName evidence="2">Uncharacterized protein</fullName>
    </submittedName>
</protein>
<dbReference type="OrthoDB" id="2903551at2759"/>
<feature type="region of interest" description="Disordered" evidence="1">
    <location>
        <begin position="25"/>
        <end position="53"/>
    </location>
</feature>
<accession>A0A9P6C2P3</accession>
<dbReference type="EMBL" id="MU151233">
    <property type="protein sequence ID" value="KAF9446694.1"/>
    <property type="molecule type" value="Genomic_DNA"/>
</dbReference>
<evidence type="ECO:0000313" key="2">
    <source>
        <dbReference type="EMBL" id="KAF9446694.1"/>
    </source>
</evidence>
<feature type="compositionally biased region" description="Basic and acidic residues" evidence="1">
    <location>
        <begin position="169"/>
        <end position="178"/>
    </location>
</feature>
<name>A0A9P6C2P3_9AGAR</name>
<evidence type="ECO:0000256" key="1">
    <source>
        <dbReference type="SAM" id="MobiDB-lite"/>
    </source>
</evidence>
<dbReference type="Proteomes" id="UP000807342">
    <property type="component" value="Unassembled WGS sequence"/>
</dbReference>
<feature type="compositionally biased region" description="Low complexity" evidence="1">
    <location>
        <begin position="184"/>
        <end position="198"/>
    </location>
</feature>
<feature type="region of interest" description="Disordered" evidence="1">
    <location>
        <begin position="167"/>
        <end position="198"/>
    </location>
</feature>
<sequence>MSIPTSSPTTPTTDRQKLEPLQELKLKGFGSCQDTPTSKTASLPTPSGASVPLADSADMVNAQPLGENLDDWNDQYSRFDHIATRAPLLKDLDSFTEGSDDGSFDSIPAAETDQHGNPIYSLSEAYVQRVPPRYDTTAHILDWLRAQAESTPILDIPDLAIPTLKRPRSMSEYEEYRPRRPRTRSCPSSRRSNSMAPD</sequence>
<keyword evidence="3" id="KW-1185">Reference proteome</keyword>
<reference evidence="2" key="1">
    <citation type="submission" date="2020-11" db="EMBL/GenBank/DDBJ databases">
        <authorList>
            <consortium name="DOE Joint Genome Institute"/>
            <person name="Ahrendt S."/>
            <person name="Riley R."/>
            <person name="Andreopoulos W."/>
            <person name="Labutti K."/>
            <person name="Pangilinan J."/>
            <person name="Ruiz-Duenas F.J."/>
            <person name="Barrasa J.M."/>
            <person name="Sanchez-Garcia M."/>
            <person name="Camarero S."/>
            <person name="Miyauchi S."/>
            <person name="Serrano A."/>
            <person name="Linde D."/>
            <person name="Babiker R."/>
            <person name="Drula E."/>
            <person name="Ayuso-Fernandez I."/>
            <person name="Pacheco R."/>
            <person name="Padilla G."/>
            <person name="Ferreira P."/>
            <person name="Barriuso J."/>
            <person name="Kellner H."/>
            <person name="Castanera R."/>
            <person name="Alfaro M."/>
            <person name="Ramirez L."/>
            <person name="Pisabarro A.G."/>
            <person name="Kuo A."/>
            <person name="Tritt A."/>
            <person name="Lipzen A."/>
            <person name="He G."/>
            <person name="Yan M."/>
            <person name="Ng V."/>
            <person name="Cullen D."/>
            <person name="Martin F."/>
            <person name="Rosso M.-N."/>
            <person name="Henrissat B."/>
            <person name="Hibbett D."/>
            <person name="Martinez A.T."/>
            <person name="Grigoriev I.V."/>
        </authorList>
    </citation>
    <scope>NUCLEOTIDE SEQUENCE</scope>
    <source>
        <strain evidence="2">MF-IS2</strain>
    </source>
</reference>
<proteinExistence type="predicted"/>
<gene>
    <name evidence="2" type="ORF">P691DRAFT_783416</name>
</gene>
<comment type="caution">
    <text evidence="2">The sequence shown here is derived from an EMBL/GenBank/DDBJ whole genome shotgun (WGS) entry which is preliminary data.</text>
</comment>
<evidence type="ECO:0000313" key="3">
    <source>
        <dbReference type="Proteomes" id="UP000807342"/>
    </source>
</evidence>
<organism evidence="2 3">
    <name type="scientific">Macrolepiota fuliginosa MF-IS2</name>
    <dbReference type="NCBI Taxonomy" id="1400762"/>
    <lineage>
        <taxon>Eukaryota</taxon>
        <taxon>Fungi</taxon>
        <taxon>Dikarya</taxon>
        <taxon>Basidiomycota</taxon>
        <taxon>Agaricomycotina</taxon>
        <taxon>Agaricomycetes</taxon>
        <taxon>Agaricomycetidae</taxon>
        <taxon>Agaricales</taxon>
        <taxon>Agaricineae</taxon>
        <taxon>Agaricaceae</taxon>
        <taxon>Macrolepiota</taxon>
    </lineage>
</organism>
<feature type="compositionally biased region" description="Polar residues" evidence="1">
    <location>
        <begin position="32"/>
        <end position="48"/>
    </location>
</feature>
<dbReference type="AlphaFoldDB" id="A0A9P6C2P3"/>